<name>A0A0E9UNP4_ANGAN</name>
<dbReference type="AlphaFoldDB" id="A0A0E9UNP4"/>
<organism evidence="1">
    <name type="scientific">Anguilla anguilla</name>
    <name type="common">European freshwater eel</name>
    <name type="synonym">Muraena anguilla</name>
    <dbReference type="NCBI Taxonomy" id="7936"/>
    <lineage>
        <taxon>Eukaryota</taxon>
        <taxon>Metazoa</taxon>
        <taxon>Chordata</taxon>
        <taxon>Craniata</taxon>
        <taxon>Vertebrata</taxon>
        <taxon>Euteleostomi</taxon>
        <taxon>Actinopterygii</taxon>
        <taxon>Neopterygii</taxon>
        <taxon>Teleostei</taxon>
        <taxon>Anguilliformes</taxon>
        <taxon>Anguillidae</taxon>
        <taxon>Anguilla</taxon>
    </lineage>
</organism>
<accession>A0A0E9UNP4</accession>
<reference evidence="1" key="1">
    <citation type="submission" date="2014-11" db="EMBL/GenBank/DDBJ databases">
        <authorList>
            <person name="Amaro Gonzalez C."/>
        </authorList>
    </citation>
    <scope>NUCLEOTIDE SEQUENCE</scope>
</reference>
<evidence type="ECO:0000313" key="1">
    <source>
        <dbReference type="EMBL" id="JAH66825.1"/>
    </source>
</evidence>
<dbReference type="EMBL" id="GBXM01041752">
    <property type="protein sequence ID" value="JAH66825.1"/>
    <property type="molecule type" value="Transcribed_RNA"/>
</dbReference>
<reference evidence="1" key="2">
    <citation type="journal article" date="2015" name="Fish Shellfish Immunol.">
        <title>Early steps in the European eel (Anguilla anguilla)-Vibrio vulnificus interaction in the gills: Role of the RtxA13 toxin.</title>
        <authorList>
            <person name="Callol A."/>
            <person name="Pajuelo D."/>
            <person name="Ebbesson L."/>
            <person name="Teles M."/>
            <person name="MacKenzie S."/>
            <person name="Amaro C."/>
        </authorList>
    </citation>
    <scope>NUCLEOTIDE SEQUENCE</scope>
</reference>
<protein>
    <submittedName>
        <fullName evidence="1">Uncharacterized protein</fullName>
    </submittedName>
</protein>
<proteinExistence type="predicted"/>
<sequence length="60" mass="6447">MCKDIRQQGATRSCNCCNVLTKCSVVFFCVSHSVCSNVFCNYSGGTHGFSITCGPCLLES</sequence>